<dbReference type="Proteomes" id="UP000814140">
    <property type="component" value="Unassembled WGS sequence"/>
</dbReference>
<reference evidence="1" key="2">
    <citation type="journal article" date="2022" name="New Phytol.">
        <title>Evolutionary transition to the ectomycorrhizal habit in the genomes of a hyperdiverse lineage of mushroom-forming fungi.</title>
        <authorList>
            <person name="Looney B."/>
            <person name="Miyauchi S."/>
            <person name="Morin E."/>
            <person name="Drula E."/>
            <person name="Courty P.E."/>
            <person name="Kohler A."/>
            <person name="Kuo A."/>
            <person name="LaButti K."/>
            <person name="Pangilinan J."/>
            <person name="Lipzen A."/>
            <person name="Riley R."/>
            <person name="Andreopoulos W."/>
            <person name="He G."/>
            <person name="Johnson J."/>
            <person name="Nolan M."/>
            <person name="Tritt A."/>
            <person name="Barry K.W."/>
            <person name="Grigoriev I.V."/>
            <person name="Nagy L.G."/>
            <person name="Hibbett D."/>
            <person name="Henrissat B."/>
            <person name="Matheny P.B."/>
            <person name="Labbe J."/>
            <person name="Martin F.M."/>
        </authorList>
    </citation>
    <scope>NUCLEOTIDE SEQUENCE</scope>
    <source>
        <strain evidence="1">HHB10654</strain>
    </source>
</reference>
<evidence type="ECO:0000313" key="1">
    <source>
        <dbReference type="EMBL" id="KAI0066034.1"/>
    </source>
</evidence>
<reference evidence="1" key="1">
    <citation type="submission" date="2021-03" db="EMBL/GenBank/DDBJ databases">
        <authorList>
            <consortium name="DOE Joint Genome Institute"/>
            <person name="Ahrendt S."/>
            <person name="Looney B.P."/>
            <person name="Miyauchi S."/>
            <person name="Morin E."/>
            <person name="Drula E."/>
            <person name="Courty P.E."/>
            <person name="Chicoki N."/>
            <person name="Fauchery L."/>
            <person name="Kohler A."/>
            <person name="Kuo A."/>
            <person name="Labutti K."/>
            <person name="Pangilinan J."/>
            <person name="Lipzen A."/>
            <person name="Riley R."/>
            <person name="Andreopoulos W."/>
            <person name="He G."/>
            <person name="Johnson J."/>
            <person name="Barry K.W."/>
            <person name="Grigoriev I.V."/>
            <person name="Nagy L."/>
            <person name="Hibbett D."/>
            <person name="Henrissat B."/>
            <person name="Matheny P.B."/>
            <person name="Labbe J."/>
            <person name="Martin F."/>
        </authorList>
    </citation>
    <scope>NUCLEOTIDE SEQUENCE</scope>
    <source>
        <strain evidence="1">HHB10654</strain>
    </source>
</reference>
<name>A0ACB8TB49_9AGAM</name>
<evidence type="ECO:0000313" key="2">
    <source>
        <dbReference type="Proteomes" id="UP000814140"/>
    </source>
</evidence>
<dbReference type="EMBL" id="MU277193">
    <property type="protein sequence ID" value="KAI0066034.1"/>
    <property type="molecule type" value="Genomic_DNA"/>
</dbReference>
<sequence length="143" mass="14834">MSSSENQFSSPPGYDVDEATPESHPPAISSATNLPASDHTAVTPPAQAASPLPHATSEPARPVEQDPAAPALPERPAEEEFPDPQIASLHAIFPDFDASLLQTVLESVGGDQDRAVDTLLGMSDPDHVPTAAPTQPVVVRSSA</sequence>
<gene>
    <name evidence="1" type="ORF">BV25DRAFT_1820881</name>
</gene>
<proteinExistence type="predicted"/>
<accession>A0ACB8TB49</accession>
<keyword evidence="2" id="KW-1185">Reference proteome</keyword>
<organism evidence="1 2">
    <name type="scientific">Artomyces pyxidatus</name>
    <dbReference type="NCBI Taxonomy" id="48021"/>
    <lineage>
        <taxon>Eukaryota</taxon>
        <taxon>Fungi</taxon>
        <taxon>Dikarya</taxon>
        <taxon>Basidiomycota</taxon>
        <taxon>Agaricomycotina</taxon>
        <taxon>Agaricomycetes</taxon>
        <taxon>Russulales</taxon>
        <taxon>Auriscalpiaceae</taxon>
        <taxon>Artomyces</taxon>
    </lineage>
</organism>
<comment type="caution">
    <text evidence="1">The sequence shown here is derived from an EMBL/GenBank/DDBJ whole genome shotgun (WGS) entry which is preliminary data.</text>
</comment>
<protein>
    <submittedName>
        <fullName evidence="1">Uncharacterized protein</fullName>
    </submittedName>
</protein>